<keyword evidence="1" id="KW-0472">Membrane</keyword>
<dbReference type="Proteomes" id="UP000002218">
    <property type="component" value="Chromosome"/>
</dbReference>
<dbReference type="KEGG" id="nml:Namu_3282"/>
<dbReference type="Pfam" id="PF03929">
    <property type="entry name" value="PepSY_TM"/>
    <property type="match status" value="1"/>
</dbReference>
<dbReference type="AlphaFoldDB" id="C8XD09"/>
<dbReference type="PANTHER" id="PTHR34219">
    <property type="entry name" value="IRON-REGULATED INNER MEMBRANE PROTEIN-RELATED"/>
    <property type="match status" value="1"/>
</dbReference>
<organism evidence="2 3">
    <name type="scientific">Nakamurella multipartita (strain ATCC 700099 / DSM 44233 / CIP 104796 / JCM 9543 / NBRC 105858 / Y-104)</name>
    <name type="common">Microsphaera multipartita</name>
    <dbReference type="NCBI Taxonomy" id="479431"/>
    <lineage>
        <taxon>Bacteria</taxon>
        <taxon>Bacillati</taxon>
        <taxon>Actinomycetota</taxon>
        <taxon>Actinomycetes</taxon>
        <taxon>Nakamurellales</taxon>
        <taxon>Nakamurellaceae</taxon>
        <taxon>Nakamurella</taxon>
    </lineage>
</organism>
<dbReference type="eggNOG" id="COG3182">
    <property type="taxonomic scope" value="Bacteria"/>
</dbReference>
<dbReference type="STRING" id="479431.Namu_3282"/>
<accession>C8XD09</accession>
<feature type="transmembrane region" description="Helical" evidence="1">
    <location>
        <begin position="151"/>
        <end position="177"/>
    </location>
</feature>
<sequence length="390" mass="41642" precursor="true">MRRTLIVTHRWLSLILGLVLVLITTSGAILVYAPEIQRWLNSEAYAAAGGPATVTLGQAQATVAAAHPDFAPTAVIAENGVLRVTDFERSFTVDPATGALLGEVAPEPTWLAWTANLHECLLTCENEPGYVEALTAEVPGTGWLGYEGAPITVGALILGLLGLVLLFLAVSGLWLWWPRPSRLKASLTVRRGKGRFARDTDLHKVIGMISLPLLLIWGLTGAGFELTPVETVWNALTPGTPVEAPEVVSAEGEGADVGVDAAANAALALVPAAGLAAVVLPDADDPTATYTVWLADGIDPYELTDFPGDLSVAVDRRTAQATLTSGGPDEPLSQHLWQMWNFPVHAGFVVNGWWRSIWLVLGLAPLALAVTGVSTWLVRRRTRRNRRARA</sequence>
<reference evidence="2 3" key="2">
    <citation type="journal article" date="2010" name="Stand. Genomic Sci.">
        <title>Complete genome sequence of Nakamurella multipartita type strain (Y-104).</title>
        <authorList>
            <person name="Tice H."/>
            <person name="Mayilraj S."/>
            <person name="Sims D."/>
            <person name="Lapidus A."/>
            <person name="Nolan M."/>
            <person name="Lucas S."/>
            <person name="Glavina Del Rio T."/>
            <person name="Copeland A."/>
            <person name="Cheng J.F."/>
            <person name="Meincke L."/>
            <person name="Bruce D."/>
            <person name="Goodwin L."/>
            <person name="Pitluck S."/>
            <person name="Ivanova N."/>
            <person name="Mavromatis K."/>
            <person name="Ovchinnikova G."/>
            <person name="Pati A."/>
            <person name="Chen A."/>
            <person name="Palaniappan K."/>
            <person name="Land M."/>
            <person name="Hauser L."/>
            <person name="Chang Y.J."/>
            <person name="Jeffries C.D."/>
            <person name="Detter J.C."/>
            <person name="Brettin T."/>
            <person name="Rohde M."/>
            <person name="Goker M."/>
            <person name="Bristow J."/>
            <person name="Eisen J.A."/>
            <person name="Markowitz V."/>
            <person name="Hugenholtz P."/>
            <person name="Kyrpides N.C."/>
            <person name="Klenk H.P."/>
            <person name="Chen F."/>
        </authorList>
    </citation>
    <scope>NUCLEOTIDE SEQUENCE [LARGE SCALE GENOMIC DNA]</scope>
    <source>
        <strain evidence="3">ATCC 700099 / DSM 44233 / CIP 104796 / JCM 9543 / NBRC 105858 / Y-104</strain>
    </source>
</reference>
<protein>
    <submittedName>
        <fullName evidence="2">Putative iron-regulated membrane protein-like protein</fullName>
    </submittedName>
</protein>
<keyword evidence="1" id="KW-1133">Transmembrane helix</keyword>
<evidence type="ECO:0000313" key="2">
    <source>
        <dbReference type="EMBL" id="ACV79612.1"/>
    </source>
</evidence>
<keyword evidence="1" id="KW-0812">Transmembrane</keyword>
<proteinExistence type="predicted"/>
<dbReference type="InterPro" id="IPR005625">
    <property type="entry name" value="PepSY-ass_TM"/>
</dbReference>
<feature type="transmembrane region" description="Helical" evidence="1">
    <location>
        <begin position="205"/>
        <end position="224"/>
    </location>
</feature>
<reference evidence="3" key="1">
    <citation type="submission" date="2009-09" db="EMBL/GenBank/DDBJ databases">
        <title>The complete genome of Nakamurella multipartita DSM 44233.</title>
        <authorList>
            <consortium name="US DOE Joint Genome Institute (JGI-PGF)"/>
            <person name="Lucas S."/>
            <person name="Copeland A."/>
            <person name="Lapidus A."/>
            <person name="Glavina del Rio T."/>
            <person name="Dalin E."/>
            <person name="Tice H."/>
            <person name="Bruce D."/>
            <person name="Goodwin L."/>
            <person name="Pitluck S."/>
            <person name="Kyrpides N."/>
            <person name="Mavromatis K."/>
            <person name="Ivanova N."/>
            <person name="Ovchinnikova G."/>
            <person name="Sims D."/>
            <person name="Meincke L."/>
            <person name="Brettin T."/>
            <person name="Detter J.C."/>
            <person name="Han C."/>
            <person name="Larimer F."/>
            <person name="Land M."/>
            <person name="Hauser L."/>
            <person name="Markowitz V."/>
            <person name="Cheng J.-F."/>
            <person name="Hugenholtz P."/>
            <person name="Woyke T."/>
            <person name="Wu D."/>
            <person name="Klenk H.-P."/>
            <person name="Eisen J.A."/>
        </authorList>
    </citation>
    <scope>NUCLEOTIDE SEQUENCE [LARGE SCALE GENOMIC DNA]</scope>
    <source>
        <strain evidence="3">ATCC 700099 / DSM 44233 / CIP 104796 / JCM 9543 / NBRC 105858 / Y-104</strain>
    </source>
</reference>
<name>C8XD09_NAKMY</name>
<dbReference type="InParanoid" id="C8XD09"/>
<feature type="transmembrane region" description="Helical" evidence="1">
    <location>
        <begin position="12"/>
        <end position="33"/>
    </location>
</feature>
<dbReference type="EMBL" id="CP001737">
    <property type="protein sequence ID" value="ACV79612.1"/>
    <property type="molecule type" value="Genomic_DNA"/>
</dbReference>
<evidence type="ECO:0000313" key="3">
    <source>
        <dbReference type="Proteomes" id="UP000002218"/>
    </source>
</evidence>
<keyword evidence="3" id="KW-1185">Reference proteome</keyword>
<feature type="transmembrane region" description="Helical" evidence="1">
    <location>
        <begin position="357"/>
        <end position="378"/>
    </location>
</feature>
<gene>
    <name evidence="2" type="ordered locus">Namu_3282</name>
</gene>
<dbReference type="HOGENOM" id="CLU_805692_0_0_11"/>
<evidence type="ECO:0000256" key="1">
    <source>
        <dbReference type="SAM" id="Phobius"/>
    </source>
</evidence>